<dbReference type="Proteomes" id="UP000308744">
    <property type="component" value="Unassembled WGS sequence"/>
</dbReference>
<evidence type="ECO:0000313" key="1">
    <source>
        <dbReference type="EMBL" id="TKI63277.1"/>
    </source>
</evidence>
<comment type="caution">
    <text evidence="1">The sequence shown here is derived from an EMBL/GenBank/DDBJ whole genome shotgun (WGS) entry which is preliminary data.</text>
</comment>
<dbReference type="EMBL" id="SZPU01000069">
    <property type="protein sequence ID" value="TKI63277.1"/>
    <property type="molecule type" value="Genomic_DNA"/>
</dbReference>
<dbReference type="AlphaFoldDB" id="A0A4U2YPI7"/>
<keyword evidence="2" id="KW-1185">Reference proteome</keyword>
<organism evidence="1 2">
    <name type="scientific">Lysinibacillus mangiferihumi</name>
    <dbReference type="NCBI Taxonomy" id="1130819"/>
    <lineage>
        <taxon>Bacteria</taxon>
        <taxon>Bacillati</taxon>
        <taxon>Bacillota</taxon>
        <taxon>Bacilli</taxon>
        <taxon>Bacillales</taxon>
        <taxon>Bacillaceae</taxon>
        <taxon>Lysinibacillus</taxon>
    </lineage>
</organism>
<sequence>MRKFIEPFVVAPIASQQIEDETTSYFDEAGQLLAEANTHDGQLYLAVFYGTNEQPPITKQELEAIIKQVQHVFELEQLVVESMEQEDGGWAVSLKMQEPKFNVLVPSSGMTITISDTGFVKAVTVSDNDFEILYPDKLISKEEARAILQRQSLLQLGIIPELGWQYGYKQNHDLYGLSADGTPRLWSNEEFMQGVTYEALPEVEELASFEAFLQGGRAEPVRFEQLEHEQYWVIPSDERICLDEDGFMRACRVVKSLVGQHYDSYLIEHVPALERQNHTHKAYRFIYQFEGISFEFQAISITVRSDTNQIMSISYTPMAFDTFLNLQPPTISLEEANQIAQHLVDVELYLENDVENRKKLSFVYLITYPTSPTGGHIQYVEGFTGEIHWVETGW</sequence>
<dbReference type="RefSeq" id="WP_107897667.1">
    <property type="nucleotide sequence ID" value="NZ_PYWM01000051.1"/>
</dbReference>
<proteinExistence type="predicted"/>
<gene>
    <name evidence="1" type="ORF">FC756_18435</name>
</gene>
<reference evidence="1 2" key="1">
    <citation type="submission" date="2019-04" db="EMBL/GenBank/DDBJ databases">
        <title>Lysinibacillus genome sequencing.</title>
        <authorList>
            <person name="Dunlap C."/>
        </authorList>
    </citation>
    <scope>NUCLEOTIDE SEQUENCE [LARGE SCALE GENOMIC DNA]</scope>
    <source>
        <strain evidence="1 2">CCTCC AB 2010389</strain>
    </source>
</reference>
<evidence type="ECO:0008006" key="3">
    <source>
        <dbReference type="Google" id="ProtNLM"/>
    </source>
</evidence>
<protein>
    <recommendedName>
        <fullName evidence="3">DUF4901 domain-containing protein</fullName>
    </recommendedName>
</protein>
<evidence type="ECO:0000313" key="2">
    <source>
        <dbReference type="Proteomes" id="UP000308744"/>
    </source>
</evidence>
<accession>A0A4U2YPI7</accession>
<name>A0A4U2YPI7_9BACI</name>